<evidence type="ECO:0000256" key="7">
    <source>
        <dbReference type="ARBA" id="ARBA00023128"/>
    </source>
</evidence>
<evidence type="ECO:0000313" key="14">
    <source>
        <dbReference type="Proteomes" id="UP001310890"/>
    </source>
</evidence>
<feature type="transmembrane region" description="Helical" evidence="10">
    <location>
        <begin position="418"/>
        <end position="440"/>
    </location>
</feature>
<accession>A0AAN7YJ92</accession>
<dbReference type="AlphaFoldDB" id="A0AAN7YJ92"/>
<evidence type="ECO:0000313" key="13">
    <source>
        <dbReference type="EMBL" id="KAK5117365.1"/>
    </source>
</evidence>
<evidence type="ECO:0000256" key="9">
    <source>
        <dbReference type="ARBA" id="ARBA00024807"/>
    </source>
</evidence>
<keyword evidence="8 10" id="KW-0472">Membrane</keyword>
<keyword evidence="5 10" id="KW-1133">Transmembrane helix</keyword>
<keyword evidence="2 10" id="KW-0812">Transmembrane</keyword>
<organism evidence="13 14">
    <name type="scientific">Meristemomyces frigidus</name>
    <dbReference type="NCBI Taxonomy" id="1508187"/>
    <lineage>
        <taxon>Eukaryota</taxon>
        <taxon>Fungi</taxon>
        <taxon>Dikarya</taxon>
        <taxon>Ascomycota</taxon>
        <taxon>Pezizomycotina</taxon>
        <taxon>Dothideomycetes</taxon>
        <taxon>Dothideomycetidae</taxon>
        <taxon>Mycosphaerellales</taxon>
        <taxon>Teratosphaeriaceae</taxon>
        <taxon>Meristemomyces</taxon>
    </lineage>
</organism>
<dbReference type="GO" id="GO:0005743">
    <property type="term" value="C:mitochondrial inner membrane"/>
    <property type="evidence" value="ECO:0007669"/>
    <property type="project" value="UniProtKB-SubCell"/>
</dbReference>
<evidence type="ECO:0000256" key="11">
    <source>
        <dbReference type="SAM" id="Coils"/>
    </source>
</evidence>
<name>A0AAN7YJ92_9PEZI</name>
<dbReference type="Proteomes" id="UP001310890">
    <property type="component" value="Unassembled WGS sequence"/>
</dbReference>
<protein>
    <recommendedName>
        <fullName evidence="10">Sensitive to high expression protein 9, mitochondrial</fullName>
    </recommendedName>
</protein>
<reference evidence="13" key="1">
    <citation type="submission" date="2023-08" db="EMBL/GenBank/DDBJ databases">
        <title>Black Yeasts Isolated from many extreme environments.</title>
        <authorList>
            <person name="Coleine C."/>
            <person name="Stajich J.E."/>
            <person name="Selbmann L."/>
        </authorList>
    </citation>
    <scope>NUCLEOTIDE SEQUENCE</scope>
    <source>
        <strain evidence="13">CCFEE 5401</strain>
    </source>
</reference>
<keyword evidence="6 11" id="KW-0175">Coiled coil</keyword>
<proteinExistence type="inferred from homology"/>
<dbReference type="Pfam" id="PF05546">
    <property type="entry name" value="She9_MDM33"/>
    <property type="match status" value="1"/>
</dbReference>
<keyword evidence="4 10" id="KW-0809">Transit peptide</keyword>
<feature type="compositionally biased region" description="Low complexity" evidence="12">
    <location>
        <begin position="80"/>
        <end position="90"/>
    </location>
</feature>
<dbReference type="InterPro" id="IPR008839">
    <property type="entry name" value="MDM33_fungi"/>
</dbReference>
<gene>
    <name evidence="13" type="ORF">LTR62_005982</name>
</gene>
<comment type="function">
    <text evidence="9">Required for the maintenance of the structure of the mitochondrial inner membrane. Involved in mitochondrial morphology. Causes growth arrest when highly overexpressed.</text>
</comment>
<comment type="caution">
    <text evidence="13">The sequence shown here is derived from an EMBL/GenBank/DDBJ whole genome shotgun (WGS) entry which is preliminary data.</text>
</comment>
<dbReference type="PANTHER" id="PTHR31961:SF3">
    <property type="entry name" value="SENSITIVE TO HIGH EXPRESSION PROTEIN 9, MITOCHONDRIAL"/>
    <property type="match status" value="1"/>
</dbReference>
<evidence type="ECO:0000256" key="2">
    <source>
        <dbReference type="ARBA" id="ARBA00022692"/>
    </source>
</evidence>
<comment type="similarity">
    <text evidence="1 10">Belongs to the SHE9 family.</text>
</comment>
<dbReference type="EMBL" id="JAVRRL010000005">
    <property type="protein sequence ID" value="KAK5117365.1"/>
    <property type="molecule type" value="Genomic_DNA"/>
</dbReference>
<keyword evidence="7 10" id="KW-0496">Mitochondrion</keyword>
<dbReference type="PANTHER" id="PTHR31961">
    <property type="entry name" value="SENSITIVE TO HIGH EXPRESSION PROTEIN 9, MITOCHONDRIAL"/>
    <property type="match status" value="1"/>
</dbReference>
<evidence type="ECO:0000256" key="1">
    <source>
        <dbReference type="ARBA" id="ARBA00007472"/>
    </source>
</evidence>
<evidence type="ECO:0000256" key="8">
    <source>
        <dbReference type="ARBA" id="ARBA00023136"/>
    </source>
</evidence>
<evidence type="ECO:0000256" key="12">
    <source>
        <dbReference type="SAM" id="MobiDB-lite"/>
    </source>
</evidence>
<feature type="coiled-coil region" evidence="11">
    <location>
        <begin position="219"/>
        <end position="253"/>
    </location>
</feature>
<comment type="subunit">
    <text evidence="10">Homooligomer.</text>
</comment>
<evidence type="ECO:0000256" key="5">
    <source>
        <dbReference type="ARBA" id="ARBA00022989"/>
    </source>
</evidence>
<evidence type="ECO:0000256" key="6">
    <source>
        <dbReference type="ARBA" id="ARBA00023054"/>
    </source>
</evidence>
<evidence type="ECO:0000256" key="4">
    <source>
        <dbReference type="ARBA" id="ARBA00022946"/>
    </source>
</evidence>
<dbReference type="GO" id="GO:0007007">
    <property type="term" value="P:inner mitochondrial membrane organization"/>
    <property type="evidence" value="ECO:0007669"/>
    <property type="project" value="TreeGrafter"/>
</dbReference>
<evidence type="ECO:0000256" key="3">
    <source>
        <dbReference type="ARBA" id="ARBA00022792"/>
    </source>
</evidence>
<feature type="region of interest" description="Disordered" evidence="12">
    <location>
        <begin position="63"/>
        <end position="100"/>
    </location>
</feature>
<feature type="region of interest" description="Disordered" evidence="12">
    <location>
        <begin position="371"/>
        <end position="392"/>
    </location>
</feature>
<feature type="transmembrane region" description="Helical" evidence="10">
    <location>
        <begin position="264"/>
        <end position="284"/>
    </location>
</feature>
<keyword evidence="3 10" id="KW-0999">Mitochondrion inner membrane</keyword>
<sequence>MHPVGRNAVQSAVVSTRVGGSRVGSSAAAWTCLDCRIEAQVRGWKRLHSKSYAARRALSTTARRLEDEQDTGLKKPVIRSTTTAASTKATPEARSTSASTLPSYVEQRRWQFSKDTNQLVNRLIARASLAGQHINVYTGTDYSGIESLRREITAQEQVVRSRYTEVTAAKTAHHDTFVDQSVAQKEIVGLLERKSNWSPFDLERYMSLVRSEHLNDQAVQAAKDTLAAAERELEDARQMLERLERKQYHEEQIWSDTIRRNSTWLTFGLMGVNILLLLAQILVFEPYRRRRIVRDVREALEGKTVHHQAEALLDGEQALLGGGVEKSAVPGAAAVEEIVPAAMSAVNVQAEREPGHVEAVTTPVAADAMLPDQSMDHPQSPSAPLEEPAQPQGSWEMYQTAFRDMFSERLIQIKQVELTTIALQGAATGVAAMGFLVFVLRPK</sequence>
<evidence type="ECO:0000256" key="10">
    <source>
        <dbReference type="RuleBase" id="RU364128"/>
    </source>
</evidence>
<comment type="subcellular location">
    <subcellularLocation>
        <location evidence="10">Mitochondrion inner membrane</location>
        <topology evidence="10">Multi-pass membrane protein</topology>
    </subcellularLocation>
</comment>